<dbReference type="CDD" id="cd00198">
    <property type="entry name" value="vWFA"/>
    <property type="match status" value="1"/>
</dbReference>
<feature type="domain" description="VWFA" evidence="2">
    <location>
        <begin position="78"/>
        <end position="271"/>
    </location>
</feature>
<gene>
    <name evidence="3" type="ORF">CS006_09425</name>
</gene>
<dbReference type="Gene3D" id="3.40.50.410">
    <property type="entry name" value="von Willebrand factor, type A domain"/>
    <property type="match status" value="1"/>
</dbReference>
<protein>
    <recommendedName>
        <fullName evidence="2">VWFA domain-containing protein</fullName>
    </recommendedName>
</protein>
<keyword evidence="1" id="KW-0812">Transmembrane</keyword>
<dbReference type="PROSITE" id="PS50234">
    <property type="entry name" value="VWFA"/>
    <property type="match status" value="1"/>
</dbReference>
<dbReference type="InterPro" id="IPR002035">
    <property type="entry name" value="VWF_A"/>
</dbReference>
<dbReference type="InterPro" id="IPR036465">
    <property type="entry name" value="vWFA_dom_sf"/>
</dbReference>
<dbReference type="EMBL" id="PEBI01000004">
    <property type="protein sequence ID" value="PJM72821.1"/>
    <property type="molecule type" value="Genomic_DNA"/>
</dbReference>
<feature type="transmembrane region" description="Helical" evidence="1">
    <location>
        <begin position="12"/>
        <end position="34"/>
    </location>
</feature>
<comment type="caution">
    <text evidence="3">The sequence shown here is derived from an EMBL/GenBank/DDBJ whole genome shotgun (WGS) entry which is preliminary data.</text>
</comment>
<keyword evidence="1" id="KW-0472">Membrane</keyword>
<accession>A0A2M9H7N0</accession>
<keyword evidence="1" id="KW-1133">Transmembrane helix</keyword>
<evidence type="ECO:0000313" key="3">
    <source>
        <dbReference type="EMBL" id="PJM72821.1"/>
    </source>
</evidence>
<proteinExistence type="predicted"/>
<dbReference type="RefSeq" id="WP_100511603.1">
    <property type="nucleotide sequence ID" value="NZ_PEBI01000004.1"/>
</dbReference>
<evidence type="ECO:0000256" key="1">
    <source>
        <dbReference type="SAM" id="Phobius"/>
    </source>
</evidence>
<keyword evidence="4" id="KW-1185">Reference proteome</keyword>
<reference evidence="3 4" key="1">
    <citation type="submission" date="2017-10" db="EMBL/GenBank/DDBJ databases">
        <title>Draft genome sequences of strains TRE 1, TRE 9, TRE H and TRI 7, isolated from tamarins, belonging to four potential novel Bifidobacterium species.</title>
        <authorList>
            <person name="Mattarelli P."/>
            <person name="Modesto M."/>
            <person name="Puglisi E."/>
            <person name="Morelli L."/>
            <person name="Spezio C."/>
            <person name="Bonetti A."/>
            <person name="Sandri C."/>
        </authorList>
    </citation>
    <scope>NUCLEOTIDE SEQUENCE [LARGE SCALE GENOMIC DNA]</scope>
    <source>
        <strain evidence="4">TRE1</strain>
    </source>
</reference>
<dbReference type="Proteomes" id="UP000229095">
    <property type="component" value="Unassembled WGS sequence"/>
</dbReference>
<evidence type="ECO:0000259" key="2">
    <source>
        <dbReference type="PROSITE" id="PS50234"/>
    </source>
</evidence>
<evidence type="ECO:0000313" key="4">
    <source>
        <dbReference type="Proteomes" id="UP000229095"/>
    </source>
</evidence>
<organism evidence="3 4">
    <name type="scientific">Bifidobacterium primatium</name>
    <dbReference type="NCBI Taxonomy" id="2045438"/>
    <lineage>
        <taxon>Bacteria</taxon>
        <taxon>Bacillati</taxon>
        <taxon>Actinomycetota</taxon>
        <taxon>Actinomycetes</taxon>
        <taxon>Bifidobacteriales</taxon>
        <taxon>Bifidobacteriaceae</taxon>
        <taxon>Bifidobacterium</taxon>
    </lineage>
</organism>
<name>A0A2M9H7N0_9BIFI</name>
<dbReference type="AlphaFoldDB" id="A0A2M9H7N0"/>
<dbReference type="SUPFAM" id="SSF53300">
    <property type="entry name" value="vWA-like"/>
    <property type="match status" value="1"/>
</dbReference>
<feature type="transmembrane region" description="Helical" evidence="1">
    <location>
        <begin position="46"/>
        <end position="66"/>
    </location>
</feature>
<dbReference type="Pfam" id="PF13519">
    <property type="entry name" value="VWA_2"/>
    <property type="match status" value="1"/>
</dbReference>
<sequence length="338" mass="36230">MNGLTLSPVFGWIISPLLAALVIAAAIGHVMWMTSRRHVDATKATYVRRILAAVTIAVMLVTPGTVRVTQSKAVNTTDVFIAVDITGSMAVADAHYGSSATITRIEAARKAVADITALYPDASFAAVGFGTSGTLDVPLTPDAQAITNWAEALTLEPTSSSAGSNLDKAIDPLLTTMKSAHDQHPDDTMLVYYISDGEQTSTKTRRTFSSLRAYADDAVAVGVGSTKGGRIPQIDSTGAIRSDKFVTDPTTKQPGVSMLDEKSLKTIADEMSGSYVHADADRTLGSQDAKTTSKDYRMANTHQDRERVVPLVWPFAILLTLLLAWEAVDWARTSRRLL</sequence>
<dbReference type="OrthoDB" id="9814325at2"/>